<reference evidence="1 2" key="1">
    <citation type="submission" date="2017-07" db="EMBL/GenBank/DDBJ databases">
        <title>Isolation and whole genome analysis of endospore-forming bacteria from heroin.</title>
        <authorList>
            <person name="Kalinowski J."/>
            <person name="Ahrens B."/>
            <person name="Al-Dilaimi A."/>
            <person name="Winkler A."/>
            <person name="Wibberg D."/>
            <person name="Schleenbecker U."/>
            <person name="Ruckert C."/>
            <person name="Wolfel R."/>
            <person name="Grass G."/>
        </authorList>
    </citation>
    <scope>NUCLEOTIDE SEQUENCE [LARGE SCALE GENOMIC DNA]</scope>
    <source>
        <strain evidence="1 2">7539</strain>
    </source>
</reference>
<accession>A0A268P4S1</accession>
<dbReference type="InterPro" id="IPR052767">
    <property type="entry name" value="Bact_com_dev_regulator"/>
</dbReference>
<dbReference type="InterPro" id="IPR023378">
    <property type="entry name" value="YheA/YmcA-like_dom_sf"/>
</dbReference>
<proteinExistence type="predicted"/>
<dbReference type="Pfam" id="PF06133">
    <property type="entry name" value="Com_YlbF"/>
    <property type="match status" value="1"/>
</dbReference>
<name>A0A268P4S1_SHOCL</name>
<dbReference type="PANTHER" id="PTHR38448">
    <property type="entry name" value="REGULATORY PROTEIN YLBF-RELATED"/>
    <property type="match status" value="1"/>
</dbReference>
<organism evidence="1 2">
    <name type="scientific">Shouchella clausii</name>
    <name type="common">Alkalihalobacillus clausii</name>
    <dbReference type="NCBI Taxonomy" id="79880"/>
    <lineage>
        <taxon>Bacteria</taxon>
        <taxon>Bacillati</taxon>
        <taxon>Bacillota</taxon>
        <taxon>Bacilli</taxon>
        <taxon>Bacillales</taxon>
        <taxon>Bacillaceae</taxon>
        <taxon>Shouchella</taxon>
    </lineage>
</organism>
<protein>
    <submittedName>
        <fullName evidence="1">Regulator</fullName>
    </submittedName>
</protein>
<dbReference type="OMA" id="CGGNCHA"/>
<gene>
    <name evidence="1" type="ORF">CHH72_04625</name>
</gene>
<dbReference type="SUPFAM" id="SSF158622">
    <property type="entry name" value="YheA/YmcA-like"/>
    <property type="match status" value="1"/>
</dbReference>
<dbReference type="Proteomes" id="UP000216207">
    <property type="component" value="Unassembled WGS sequence"/>
</dbReference>
<comment type="caution">
    <text evidence="1">The sequence shown here is derived from an EMBL/GenBank/DDBJ whole genome shotgun (WGS) entry which is preliminary data.</text>
</comment>
<dbReference type="PANTHER" id="PTHR38448:SF2">
    <property type="entry name" value="REGULATORY PROTEIN YLBF"/>
    <property type="match status" value="1"/>
</dbReference>
<dbReference type="RefSeq" id="WP_011247224.1">
    <property type="nucleotide sequence ID" value="NZ_BOQQ01000003.1"/>
</dbReference>
<dbReference type="InterPro" id="IPR010368">
    <property type="entry name" value="Com_YlbF"/>
</dbReference>
<evidence type="ECO:0000313" key="1">
    <source>
        <dbReference type="EMBL" id="PAE90270.1"/>
    </source>
</evidence>
<dbReference type="Gene3D" id="1.20.1500.10">
    <property type="entry name" value="YheA/YmcA-like"/>
    <property type="match status" value="1"/>
</dbReference>
<dbReference type="AlphaFoldDB" id="A0A268P4S1"/>
<evidence type="ECO:0000313" key="2">
    <source>
        <dbReference type="Proteomes" id="UP000216207"/>
    </source>
</evidence>
<sequence>MIATIDAMDMLQASDELAAMVLQSSVFANYRLSRARFEENRAAQAKVERFKKVKQAHEEVQRFGKYHPDYKSVSAEIRIAKRELDKDEVISAFKQAETELESLLNELSTIIAHSVSSSIKVPTGNPFFDSMPCSGGCGSGGSCSCG</sequence>
<dbReference type="EMBL" id="NPCC01000005">
    <property type="protein sequence ID" value="PAE90270.1"/>
    <property type="molecule type" value="Genomic_DNA"/>
</dbReference>